<dbReference type="InterPro" id="IPR051328">
    <property type="entry name" value="T7SS_ABC-Transporter"/>
</dbReference>
<dbReference type="Gene3D" id="3.40.1710.10">
    <property type="entry name" value="abc type-2 transporter like domain"/>
    <property type="match status" value="1"/>
</dbReference>
<sequence length="977" mass="103043">MDKMKNWMKDHGILTLIMVATAVFAPLLYSLSFVKSMWDPYAGARNLPIAVVNKDQAVTYQKKRFAVGDQTVAQLKKNHALKWQFVSEKQAKEGLKNRQYYTVVTIPRSFSKNATTVLSKHPKKMQLHYTTNDSLNYLAETMSEVGVKSIDASIRSSVTKAYATAMFSQLKTLGKGMTKAANGAQQISDGTVTLSDGTKEYTAGVSKVNNGVQTLKVSVSPLKAGAQQLVSGSGQLLTGLNQYTGGVNTLFAGTNKLVSQNGTLMNGMTTLKSGLGQYTGGVDQLATGTNKLVSNNDTILTGMNTLKNGLGQYTSGVTQLNTGLNTLSSNSAALRAGAGQLQTASGQFGTLNSGAQQVASGVSSFNSALKSSNIVGQLTAALAMQSQVTSLEKQLKDVESALDTLQGIDVNSLKATMDKISNDGAGAWGSTFDIDNAKESVSNDANEIDKLISSDSNMSTATKAKLQEISGDLKSQTSTIQTANSGINNFFTGELMPLQDQLSGIMDQMTKLHNQLPAFQNTMQNAQTLLSETDTLLANLEKNKGLLDAMPGKIALLSSATSQIAAGTQQLADSTGSINTLVAGINQYTNGVDTANAGSNKLDANSLNLVMGFGKLYDGISQYTAGVTQVNTGARKLQANSPVLVTGFGKLYDGVGQYTNGVSLVNTGVGTLNSNSGKLTSGASQLNTALASLNGKVPELISGVNQLATGTSTLDSNSGQLRAGMDKLNAGAGTLADQLGQGAEKVNSTNGSDANAGMFGSPTNLTHTSSSKVPNYGHALAPFAMTTGLFIGVLIFTLEFPARRKLKDFSEAKDVLIHEFKQAILVTLGMVVILNLVMMAAGLKVDHIDALFWISLAYTLAQMAIMQLFTLAFGRFGTIAGLLIFVASIGGAGGMFPMQVTDSFFNTIHPFLPMTYAINGFRQAITGGLGNGYANVNALILWIVAFAFYALFLLVAMYLIENKELALRKAAQAKTTM</sequence>
<dbReference type="STRING" id="1122152.GCA_000425905_00019"/>
<feature type="transmembrane region" description="Helical" evidence="6">
    <location>
        <begin position="939"/>
        <end position="960"/>
    </location>
</feature>
<evidence type="ECO:0000256" key="2">
    <source>
        <dbReference type="ARBA" id="ARBA00022692"/>
    </source>
</evidence>
<dbReference type="NCBIfam" id="TIGR03062">
    <property type="entry name" value="pip_yhgE_Cterm"/>
    <property type="match status" value="1"/>
</dbReference>
<dbReference type="RefSeq" id="WP_051237965.1">
    <property type="nucleotide sequence ID" value="NZ_AZFB01000020.1"/>
</dbReference>
<evidence type="ECO:0000259" key="7">
    <source>
        <dbReference type="Pfam" id="PF12698"/>
    </source>
</evidence>
<keyword evidence="5" id="KW-0175">Coiled coil</keyword>
<keyword evidence="2 6" id="KW-0812">Transmembrane</keyword>
<feature type="transmembrane region" description="Helical" evidence="6">
    <location>
        <begin position="823"/>
        <end position="844"/>
    </location>
</feature>
<evidence type="ECO:0000256" key="6">
    <source>
        <dbReference type="SAM" id="Phobius"/>
    </source>
</evidence>
<dbReference type="eggNOG" id="COG1511">
    <property type="taxonomic scope" value="Bacteria"/>
</dbReference>
<reference evidence="8 9" key="1">
    <citation type="journal article" date="2015" name="Genome Announc.">
        <title>Expanding the biotechnology potential of lactobacilli through comparative genomics of 213 strains and associated genera.</title>
        <authorList>
            <person name="Sun Z."/>
            <person name="Harris H.M."/>
            <person name="McCann A."/>
            <person name="Guo C."/>
            <person name="Argimon S."/>
            <person name="Zhang W."/>
            <person name="Yang X."/>
            <person name="Jeffery I.B."/>
            <person name="Cooney J.C."/>
            <person name="Kagawa T.F."/>
            <person name="Liu W."/>
            <person name="Song Y."/>
            <person name="Salvetti E."/>
            <person name="Wrobel A."/>
            <person name="Rasinkangas P."/>
            <person name="Parkhill J."/>
            <person name="Rea M.C."/>
            <person name="O'Sullivan O."/>
            <person name="Ritari J."/>
            <person name="Douillard F.P."/>
            <person name="Paul Ross R."/>
            <person name="Yang R."/>
            <person name="Briner A.E."/>
            <person name="Felis G.E."/>
            <person name="de Vos W.M."/>
            <person name="Barrangou R."/>
            <person name="Klaenhammer T.R."/>
            <person name="Caufield P.W."/>
            <person name="Cui Y."/>
            <person name="Zhang H."/>
            <person name="O'Toole P.W."/>
        </authorList>
    </citation>
    <scope>NUCLEOTIDE SEQUENCE [LARGE SCALE GENOMIC DNA]</scope>
    <source>
        <strain evidence="8 9">DSM 15354</strain>
    </source>
</reference>
<dbReference type="EMBL" id="AZFB01000020">
    <property type="protein sequence ID" value="KRL61770.1"/>
    <property type="molecule type" value="Genomic_DNA"/>
</dbReference>
<proteinExistence type="predicted"/>
<evidence type="ECO:0000256" key="4">
    <source>
        <dbReference type="ARBA" id="ARBA00023136"/>
    </source>
</evidence>
<feature type="transmembrane region" description="Helical" evidence="6">
    <location>
        <begin position="876"/>
        <end position="896"/>
    </location>
</feature>
<keyword evidence="9" id="KW-1185">Reference proteome</keyword>
<dbReference type="InterPro" id="IPR023908">
    <property type="entry name" value="xxxLxxG_rpt"/>
</dbReference>
<feature type="coiled-coil region" evidence="5">
    <location>
        <begin position="381"/>
        <end position="408"/>
    </location>
</feature>
<feature type="transmembrane region" description="Helical" evidence="6">
    <location>
        <begin position="779"/>
        <end position="802"/>
    </location>
</feature>
<dbReference type="OrthoDB" id="9811483at2"/>
<dbReference type="PANTHER" id="PTHR43077">
    <property type="entry name" value="TRANSPORT PERMEASE YVFS-RELATED"/>
    <property type="match status" value="1"/>
</dbReference>
<dbReference type="NCBIfam" id="TIGR03061">
    <property type="entry name" value="pip_yhgE_Nterm"/>
    <property type="match status" value="1"/>
</dbReference>
<evidence type="ECO:0000313" key="9">
    <source>
        <dbReference type="Proteomes" id="UP000051931"/>
    </source>
</evidence>
<dbReference type="InterPro" id="IPR017500">
    <property type="entry name" value="Phage_infect_YhgE_N"/>
</dbReference>
<comment type="caution">
    <text evidence="8">The sequence shown here is derived from an EMBL/GenBank/DDBJ whole genome shotgun (WGS) entry which is preliminary data.</text>
</comment>
<protein>
    <recommendedName>
        <fullName evidence="7">ABC-2 type transporter transmembrane domain-containing protein</fullName>
    </recommendedName>
</protein>
<name>A0A0R1S4L5_9LACO</name>
<dbReference type="GO" id="GO:0016020">
    <property type="term" value="C:membrane"/>
    <property type="evidence" value="ECO:0007669"/>
    <property type="project" value="UniProtKB-SubCell"/>
</dbReference>
<evidence type="ECO:0000256" key="3">
    <source>
        <dbReference type="ARBA" id="ARBA00022989"/>
    </source>
</evidence>
<dbReference type="InterPro" id="IPR017501">
    <property type="entry name" value="Phage_infect_YhgE_C"/>
</dbReference>
<feature type="domain" description="ABC-2 type transporter transmembrane" evidence="7">
    <location>
        <begin position="20"/>
        <end position="175"/>
    </location>
</feature>
<accession>A0A0R1S4L5</accession>
<evidence type="ECO:0000256" key="5">
    <source>
        <dbReference type="SAM" id="Coils"/>
    </source>
</evidence>
<keyword evidence="3 6" id="KW-1133">Transmembrane helix</keyword>
<feature type="transmembrane region" description="Helical" evidence="6">
    <location>
        <begin position="12"/>
        <end position="31"/>
    </location>
</feature>
<dbReference type="Pfam" id="PF12698">
    <property type="entry name" value="ABC2_membrane_3"/>
    <property type="match status" value="1"/>
</dbReference>
<evidence type="ECO:0000313" key="8">
    <source>
        <dbReference type="EMBL" id="KRL61770.1"/>
    </source>
</evidence>
<dbReference type="GO" id="GO:0140359">
    <property type="term" value="F:ABC-type transporter activity"/>
    <property type="evidence" value="ECO:0007669"/>
    <property type="project" value="InterPro"/>
</dbReference>
<gene>
    <name evidence="8" type="ORF">FC23_GL000616</name>
</gene>
<dbReference type="PATRIC" id="fig|1122152.4.peg.625"/>
<comment type="subcellular location">
    <subcellularLocation>
        <location evidence="1">Membrane</location>
        <topology evidence="1">Multi-pass membrane protein</topology>
    </subcellularLocation>
</comment>
<dbReference type="InterPro" id="IPR013525">
    <property type="entry name" value="ABC2_TM"/>
</dbReference>
<dbReference type="SUPFAM" id="SSF58104">
    <property type="entry name" value="Methyl-accepting chemotaxis protein (MCP) signaling domain"/>
    <property type="match status" value="1"/>
</dbReference>
<organism evidence="8 9">
    <name type="scientific">Lactobacillus psittaci DSM 15354</name>
    <dbReference type="NCBI Taxonomy" id="1122152"/>
    <lineage>
        <taxon>Bacteria</taxon>
        <taxon>Bacillati</taxon>
        <taxon>Bacillota</taxon>
        <taxon>Bacilli</taxon>
        <taxon>Lactobacillales</taxon>
        <taxon>Lactobacillaceae</taxon>
        <taxon>Lactobacillus</taxon>
    </lineage>
</organism>
<feature type="transmembrane region" description="Helical" evidence="6">
    <location>
        <begin position="850"/>
        <end position="869"/>
    </location>
</feature>
<keyword evidence="4 6" id="KW-0472">Membrane</keyword>
<dbReference type="AlphaFoldDB" id="A0A0R1S4L5"/>
<evidence type="ECO:0000256" key="1">
    <source>
        <dbReference type="ARBA" id="ARBA00004141"/>
    </source>
</evidence>
<dbReference type="Proteomes" id="UP000051931">
    <property type="component" value="Unassembled WGS sequence"/>
</dbReference>
<dbReference type="PANTHER" id="PTHR43077:SF5">
    <property type="entry name" value="PHAGE INFECTION PROTEIN"/>
    <property type="match status" value="1"/>
</dbReference>
<dbReference type="NCBIfam" id="TIGR03057">
    <property type="entry name" value="xxxLxxG_by_4"/>
    <property type="match status" value="5"/>
</dbReference>